<evidence type="ECO:0000256" key="1">
    <source>
        <dbReference type="SAM" id="MobiDB-lite"/>
    </source>
</evidence>
<gene>
    <name evidence="3" type="ORF">GpartN1_g5347.t1</name>
    <name evidence="2" type="ORF">GpartN1_g808.t1</name>
</gene>
<sequence>MREVTIGSDSKPYKKLSLSCNSWVRLVGNKFDPPMKKFTHSCWILLAEQCSRFDYIFVDIVDSQWHIYLFQVSVSSFYNHKSGYAAMENALLPPFHKGDVWNSSESAILSTIRTKSEQKSTKLSKGRQRRSRKRSRENLIQREVKGDCQLLNILCLIFNEECTIMLEKDDFGRVIDFRLLDLKGVDWRDHIIIVYVTPLSFKEAKTSSSVPSFVEFLCREGFSESFRVLLE</sequence>
<dbReference type="AlphaFoldDB" id="A0A9C7PS71"/>
<name>A0A9C7PS71_9RHOD</name>
<dbReference type="EMBL" id="BQMJ01000044">
    <property type="protein sequence ID" value="GJQ13556.1"/>
    <property type="molecule type" value="Genomic_DNA"/>
</dbReference>
<comment type="caution">
    <text evidence="2">The sequence shown here is derived from an EMBL/GenBank/DDBJ whole genome shotgun (WGS) entry which is preliminary data.</text>
</comment>
<evidence type="ECO:0000313" key="3">
    <source>
        <dbReference type="EMBL" id="GJQ13556.1"/>
    </source>
</evidence>
<evidence type="ECO:0000313" key="2">
    <source>
        <dbReference type="EMBL" id="GJQ09017.1"/>
    </source>
</evidence>
<organism evidence="2 4">
    <name type="scientific">Galdieria partita</name>
    <dbReference type="NCBI Taxonomy" id="83374"/>
    <lineage>
        <taxon>Eukaryota</taxon>
        <taxon>Rhodophyta</taxon>
        <taxon>Bangiophyceae</taxon>
        <taxon>Galdieriales</taxon>
        <taxon>Galdieriaceae</taxon>
        <taxon>Galdieria</taxon>
    </lineage>
</organism>
<keyword evidence="4" id="KW-1185">Reference proteome</keyword>
<evidence type="ECO:0000313" key="4">
    <source>
        <dbReference type="Proteomes" id="UP001061958"/>
    </source>
</evidence>
<feature type="region of interest" description="Disordered" evidence="1">
    <location>
        <begin position="117"/>
        <end position="136"/>
    </location>
</feature>
<protein>
    <submittedName>
        <fullName evidence="2">Uncharacterized protein</fullName>
    </submittedName>
</protein>
<accession>A0A9C7PS71</accession>
<reference evidence="2" key="1">
    <citation type="journal article" date="2022" name="Proc. Natl. Acad. Sci. U.S.A.">
        <title>Life cycle and functional genomics of the unicellular red alga Galdieria for elucidating algal and plant evolution and industrial use.</title>
        <authorList>
            <person name="Hirooka S."/>
            <person name="Itabashi T."/>
            <person name="Ichinose T.M."/>
            <person name="Onuma R."/>
            <person name="Fujiwara T."/>
            <person name="Yamashita S."/>
            <person name="Jong L.W."/>
            <person name="Tomita R."/>
            <person name="Iwane A.H."/>
            <person name="Miyagishima S.Y."/>
        </authorList>
    </citation>
    <scope>NUCLEOTIDE SEQUENCE</scope>
    <source>
        <strain evidence="2">NBRC 102759</strain>
    </source>
</reference>
<feature type="compositionally biased region" description="Basic residues" evidence="1">
    <location>
        <begin position="122"/>
        <end position="135"/>
    </location>
</feature>
<dbReference type="OrthoDB" id="2303713at2759"/>
<proteinExistence type="predicted"/>
<dbReference type="EMBL" id="BQMJ01000006">
    <property type="protein sequence ID" value="GJQ09017.1"/>
    <property type="molecule type" value="Genomic_DNA"/>
</dbReference>
<reference evidence="2" key="2">
    <citation type="submission" date="2022-01" db="EMBL/GenBank/DDBJ databases">
        <authorList>
            <person name="Hirooka S."/>
            <person name="Miyagishima S.Y."/>
        </authorList>
    </citation>
    <scope>NUCLEOTIDE SEQUENCE</scope>
    <source>
        <strain evidence="2">NBRC 102759</strain>
    </source>
</reference>
<dbReference type="Proteomes" id="UP001061958">
    <property type="component" value="Unassembled WGS sequence"/>
</dbReference>